<feature type="region of interest" description="Disordered" evidence="2">
    <location>
        <begin position="282"/>
        <end position="301"/>
    </location>
</feature>
<dbReference type="EMBL" id="GL349450">
    <property type="protein sequence ID" value="KNC48135.1"/>
    <property type="molecule type" value="Genomic_DNA"/>
</dbReference>
<reference evidence="4 5" key="1">
    <citation type="submission" date="2010-05" db="EMBL/GenBank/DDBJ databases">
        <title>The Genome Sequence of Thecamonas trahens ATCC 50062.</title>
        <authorList>
            <consortium name="The Broad Institute Genome Sequencing Platform"/>
            <person name="Russ C."/>
            <person name="Cuomo C."/>
            <person name="Shea T."/>
            <person name="Young S.K."/>
            <person name="Zeng Q."/>
            <person name="Koehrsen M."/>
            <person name="Haas B."/>
            <person name="Borodovsky M."/>
            <person name="Guigo R."/>
            <person name="Alvarado L."/>
            <person name="Berlin A."/>
            <person name="Bochicchio J."/>
            <person name="Borenstein D."/>
            <person name="Chapman S."/>
            <person name="Chen Z."/>
            <person name="Freedman E."/>
            <person name="Gellesch M."/>
            <person name="Goldberg J."/>
            <person name="Griggs A."/>
            <person name="Gujja S."/>
            <person name="Heilman E."/>
            <person name="Heiman D."/>
            <person name="Hepburn T."/>
            <person name="Howarth C."/>
            <person name="Jen D."/>
            <person name="Larson L."/>
            <person name="Mehta T."/>
            <person name="Park D."/>
            <person name="Pearson M."/>
            <person name="Roberts A."/>
            <person name="Saif S."/>
            <person name="Shenoy N."/>
            <person name="Sisk P."/>
            <person name="Stolte C."/>
            <person name="Sykes S."/>
            <person name="Thomson T."/>
            <person name="Walk T."/>
            <person name="White J."/>
            <person name="Yandava C."/>
            <person name="Burger G."/>
            <person name="Gray M.W."/>
            <person name="Holland P.W.H."/>
            <person name="King N."/>
            <person name="Lang F.B.F."/>
            <person name="Roger A.J."/>
            <person name="Ruiz-Trillo I."/>
            <person name="Lander E."/>
            <person name="Nusbaum C."/>
        </authorList>
    </citation>
    <scope>NUCLEOTIDE SEQUENCE [LARGE SCALE GENOMIC DNA]</scope>
    <source>
        <strain evidence="4 5">ATCC 50062</strain>
    </source>
</reference>
<dbReference type="SUPFAM" id="SSF49265">
    <property type="entry name" value="Fibronectin type III"/>
    <property type="match status" value="2"/>
</dbReference>
<proteinExistence type="predicted"/>
<name>A0A0L0D7H0_THETB</name>
<keyword evidence="1" id="KW-0677">Repeat</keyword>
<dbReference type="CDD" id="cd00063">
    <property type="entry name" value="FN3"/>
    <property type="match status" value="3"/>
</dbReference>
<dbReference type="RefSeq" id="XP_013758705.1">
    <property type="nucleotide sequence ID" value="XM_013903251.1"/>
</dbReference>
<gene>
    <name evidence="4" type="ORF">AMSG_04364</name>
</gene>
<keyword evidence="5" id="KW-1185">Reference proteome</keyword>
<evidence type="ECO:0000256" key="1">
    <source>
        <dbReference type="ARBA" id="ARBA00022737"/>
    </source>
</evidence>
<sequence length="495" mass="52355">MEVEGAHVARISSTQATICWQLHPSASQYKVEYTVVGTEISLVQRTTENKVELTTLSPGTRYRVFILAASGETWPVSSTPTRSIEFTTTAVAAGSAELPRALACTNVDVSELEPPLWPVDGKHGVADVSHDSALIRWQPGCGDEAGFELQLVPLGRPDLASIASLAGIGGSIAPEAESWPPEETRLTSGCSLTVSGLRPETQYSVCVCAVNEMGERGPSSTELEFATKAMPLAEKVAKRSAMELALRSDMVDGPQAAERAAGGGDGPVRPVSVSKQQYLQARRLASPPVSPKSSTAPPPASVAVAESMTGSVEGLTLVDTAKTSLSFTWAPLAGASQYALQWSLANTDIEGEDVVSETHHTLRRLASGCEFRVRVVGIDRSGVRSLASRDLVVRTSGVVSRVEDRVRGRTLSAGGSSTASLAPETRLSHGLCTAGSKGKTRFFQLWSECKSCKRKVCNSCADGCHAGHDVVHGTTFLAFICGCGSDCDLRAHRDE</sequence>
<dbReference type="InterPro" id="IPR036116">
    <property type="entry name" value="FN3_sf"/>
</dbReference>
<accession>A0A0L0D7H0</accession>
<feature type="domain" description="Fibronectin type-III" evidence="3">
    <location>
        <begin position="118"/>
        <end position="230"/>
    </location>
</feature>
<evidence type="ECO:0000259" key="3">
    <source>
        <dbReference type="PROSITE" id="PS50853"/>
    </source>
</evidence>
<protein>
    <recommendedName>
        <fullName evidence="3">Fibronectin type-III domain-containing protein</fullName>
    </recommendedName>
</protein>
<dbReference type="SMART" id="SM00060">
    <property type="entry name" value="FN3"/>
    <property type="match status" value="3"/>
</dbReference>
<feature type="domain" description="Fibronectin type-III" evidence="3">
    <location>
        <begin position="311"/>
        <end position="398"/>
    </location>
</feature>
<dbReference type="OrthoDB" id="10028801at2759"/>
<evidence type="ECO:0000313" key="4">
    <source>
        <dbReference type="EMBL" id="KNC48135.1"/>
    </source>
</evidence>
<feature type="domain" description="Fibronectin type-III" evidence="3">
    <location>
        <begin position="2"/>
        <end position="91"/>
    </location>
</feature>
<dbReference type="InterPro" id="IPR050991">
    <property type="entry name" value="ECM_Regulatory_Proteins"/>
</dbReference>
<dbReference type="PROSITE" id="PS50853">
    <property type="entry name" value="FN3"/>
    <property type="match status" value="3"/>
</dbReference>
<dbReference type="Gene3D" id="2.60.40.10">
    <property type="entry name" value="Immunoglobulins"/>
    <property type="match status" value="3"/>
</dbReference>
<dbReference type="PANTHER" id="PTHR46708">
    <property type="entry name" value="TENASCIN"/>
    <property type="match status" value="1"/>
</dbReference>
<evidence type="ECO:0000256" key="2">
    <source>
        <dbReference type="SAM" id="MobiDB-lite"/>
    </source>
</evidence>
<evidence type="ECO:0000313" key="5">
    <source>
        <dbReference type="Proteomes" id="UP000054408"/>
    </source>
</evidence>
<dbReference type="InterPro" id="IPR003961">
    <property type="entry name" value="FN3_dom"/>
</dbReference>
<dbReference type="InterPro" id="IPR013783">
    <property type="entry name" value="Ig-like_fold"/>
</dbReference>
<dbReference type="GeneID" id="25563909"/>
<organism evidence="4 5">
    <name type="scientific">Thecamonas trahens ATCC 50062</name>
    <dbReference type="NCBI Taxonomy" id="461836"/>
    <lineage>
        <taxon>Eukaryota</taxon>
        <taxon>Apusozoa</taxon>
        <taxon>Apusomonadida</taxon>
        <taxon>Apusomonadidae</taxon>
        <taxon>Thecamonas</taxon>
    </lineage>
</organism>
<dbReference type="AlphaFoldDB" id="A0A0L0D7H0"/>
<feature type="compositionally biased region" description="Low complexity" evidence="2">
    <location>
        <begin position="285"/>
        <end position="301"/>
    </location>
</feature>
<dbReference type="Pfam" id="PF00041">
    <property type="entry name" value="fn3"/>
    <property type="match status" value="2"/>
</dbReference>
<dbReference type="PANTHER" id="PTHR46708:SF2">
    <property type="entry name" value="FIBRONECTIN TYPE-III DOMAIN-CONTAINING PROTEIN"/>
    <property type="match status" value="1"/>
</dbReference>
<dbReference type="Proteomes" id="UP000054408">
    <property type="component" value="Unassembled WGS sequence"/>
</dbReference>